<feature type="transmembrane region" description="Helical" evidence="1">
    <location>
        <begin position="21"/>
        <end position="42"/>
    </location>
</feature>
<proteinExistence type="predicted"/>
<dbReference type="RefSeq" id="WP_163696903.1">
    <property type="nucleotide sequence ID" value="NZ_QXHD01000004.1"/>
</dbReference>
<dbReference type="Proteomes" id="UP000481033">
    <property type="component" value="Unassembled WGS sequence"/>
</dbReference>
<name>A0A6M0RFX8_9CYAN</name>
<organism evidence="2 3">
    <name type="scientific">Adonisia turfae CCMR0081</name>
    <dbReference type="NCBI Taxonomy" id="2292702"/>
    <lineage>
        <taxon>Bacteria</taxon>
        <taxon>Bacillati</taxon>
        <taxon>Cyanobacteriota</taxon>
        <taxon>Adonisia</taxon>
        <taxon>Adonisia turfae</taxon>
    </lineage>
</organism>
<protein>
    <submittedName>
        <fullName evidence="2">Uncharacterized protein</fullName>
    </submittedName>
</protein>
<keyword evidence="1" id="KW-0812">Transmembrane</keyword>
<keyword evidence="3" id="KW-1185">Reference proteome</keyword>
<dbReference type="AlphaFoldDB" id="A0A6M0RFX8"/>
<dbReference type="EMBL" id="QXHD01000004">
    <property type="protein sequence ID" value="NEZ55134.1"/>
    <property type="molecule type" value="Genomic_DNA"/>
</dbReference>
<evidence type="ECO:0000313" key="3">
    <source>
        <dbReference type="Proteomes" id="UP000481033"/>
    </source>
</evidence>
<accession>A0A6M0RFX8</accession>
<evidence type="ECO:0000256" key="1">
    <source>
        <dbReference type="SAM" id="Phobius"/>
    </source>
</evidence>
<keyword evidence="1" id="KW-0472">Membrane</keyword>
<feature type="transmembrane region" description="Helical" evidence="1">
    <location>
        <begin position="48"/>
        <end position="68"/>
    </location>
</feature>
<reference evidence="2 3" key="1">
    <citation type="journal article" date="2020" name="Microb. Ecol.">
        <title>Ecogenomics of the Marine Benthic Filamentous Cyanobacterium Adonisia.</title>
        <authorList>
            <person name="Walter J.M."/>
            <person name="Coutinho F.H."/>
            <person name="Leomil L."/>
            <person name="Hargreaves P.I."/>
            <person name="Campeao M.E."/>
            <person name="Vieira V.V."/>
            <person name="Silva B.S."/>
            <person name="Fistarol G.O."/>
            <person name="Salomon P.S."/>
            <person name="Sawabe T."/>
            <person name="Mino S."/>
            <person name="Hosokawa M."/>
            <person name="Miyashita H."/>
            <person name="Maruyama F."/>
            <person name="van Verk M.C."/>
            <person name="Dutilh B.E."/>
            <person name="Thompson C.C."/>
            <person name="Thompson F.L."/>
        </authorList>
    </citation>
    <scope>NUCLEOTIDE SEQUENCE [LARGE SCALE GENOMIC DNA]</scope>
    <source>
        <strain evidence="2 3">CCMR0081</strain>
    </source>
</reference>
<evidence type="ECO:0000313" key="2">
    <source>
        <dbReference type="EMBL" id="NEZ55134.1"/>
    </source>
</evidence>
<gene>
    <name evidence="2" type="ORF">DXZ20_05470</name>
</gene>
<sequence>MRINKQTDLELVIVSASDRNGLILPLIILSLTVLGCILIVSSGEVPAYGFWLLAALGAYGLYMLYLALQSETLTLDKTVDAVRCDRKTLLGTKRWQLQFSTLQNVSVGTHKRRYKKRNGNYGTHWFYNLTFATSDDQKKEMLYYNDGEGVDAALQAIKEFLGETPLQGDNPHKRQFNASNHRMRITPDYQTWREAIFNIDAGQAGGSDSAIDPVYAVLMDVGMMDERTSERWAISLTAFLSGEASFRPTSGGGMVGLGADLKVAQVAQEIVQMAQTLLPKASPIEDHALPEPDLIQFLFLTPYGVYGVADDLHRLQKKTDDPFNTMLNKFGFIRQFADQRIDQR</sequence>
<comment type="caution">
    <text evidence="2">The sequence shown here is derived from an EMBL/GenBank/DDBJ whole genome shotgun (WGS) entry which is preliminary data.</text>
</comment>
<keyword evidence="1" id="KW-1133">Transmembrane helix</keyword>